<feature type="non-terminal residue" evidence="1">
    <location>
        <position position="1"/>
    </location>
</feature>
<sequence length="96" mass="10521">QDVGSLNTKPFRCEGGPLKINASARGGMVGVAVLDESGIQYQGYSRQECALFDGDSVDHSVTWREKLSLEELKGNTIRLKFYLQNASLYSFTVGSN</sequence>
<accession>A0A383AHG4</accession>
<dbReference type="EMBL" id="UINC01192073">
    <property type="protein sequence ID" value="SVE07020.1"/>
    <property type="molecule type" value="Genomic_DNA"/>
</dbReference>
<gene>
    <name evidence="1" type="ORF">METZ01_LOCUS459874</name>
</gene>
<evidence type="ECO:0000313" key="1">
    <source>
        <dbReference type="EMBL" id="SVE07020.1"/>
    </source>
</evidence>
<organism evidence="1">
    <name type="scientific">marine metagenome</name>
    <dbReference type="NCBI Taxonomy" id="408172"/>
    <lineage>
        <taxon>unclassified sequences</taxon>
        <taxon>metagenomes</taxon>
        <taxon>ecological metagenomes</taxon>
    </lineage>
</organism>
<protein>
    <submittedName>
        <fullName evidence="1">Uncharacterized protein</fullName>
    </submittedName>
</protein>
<name>A0A383AHG4_9ZZZZ</name>
<proteinExistence type="predicted"/>
<reference evidence="1" key="1">
    <citation type="submission" date="2018-05" db="EMBL/GenBank/DDBJ databases">
        <authorList>
            <person name="Lanie J.A."/>
            <person name="Ng W.-L."/>
            <person name="Kazmierczak K.M."/>
            <person name="Andrzejewski T.M."/>
            <person name="Davidsen T.M."/>
            <person name="Wayne K.J."/>
            <person name="Tettelin H."/>
            <person name="Glass J.I."/>
            <person name="Rusch D."/>
            <person name="Podicherti R."/>
            <person name="Tsui H.-C.T."/>
            <person name="Winkler M.E."/>
        </authorList>
    </citation>
    <scope>NUCLEOTIDE SEQUENCE</scope>
</reference>
<dbReference type="AlphaFoldDB" id="A0A383AHG4"/>